<dbReference type="GO" id="GO:0004866">
    <property type="term" value="F:endopeptidase inhibitor activity"/>
    <property type="evidence" value="ECO:0007669"/>
    <property type="project" value="InterPro"/>
</dbReference>
<dbReference type="SMART" id="SM01360">
    <property type="entry name" value="A2M"/>
    <property type="match status" value="1"/>
</dbReference>
<keyword evidence="2" id="KW-0732">Signal</keyword>
<dbReference type="Gene3D" id="1.50.10.20">
    <property type="match status" value="2"/>
</dbReference>
<evidence type="ECO:0000313" key="5">
    <source>
        <dbReference type="EMBL" id="GAP40459.1"/>
    </source>
</evidence>
<dbReference type="InterPro" id="IPR051802">
    <property type="entry name" value="YfhM-like"/>
</dbReference>
<feature type="domain" description="Alpha-2-macroglobulin bait region" evidence="3">
    <location>
        <begin position="1063"/>
        <end position="1220"/>
    </location>
</feature>
<dbReference type="Pfam" id="PF00207">
    <property type="entry name" value="A2M"/>
    <property type="match status" value="1"/>
</dbReference>
<dbReference type="Gene3D" id="2.60.40.3710">
    <property type="match status" value="1"/>
</dbReference>
<organism evidence="5">
    <name type="scientific">Flexilinea flocculi</name>
    <dbReference type="NCBI Taxonomy" id="1678840"/>
    <lineage>
        <taxon>Bacteria</taxon>
        <taxon>Bacillati</taxon>
        <taxon>Chloroflexota</taxon>
        <taxon>Anaerolineae</taxon>
        <taxon>Anaerolineales</taxon>
        <taxon>Anaerolineaceae</taxon>
        <taxon>Flexilinea</taxon>
    </lineage>
</organism>
<dbReference type="Pfam" id="PF01835">
    <property type="entry name" value="MG2"/>
    <property type="match status" value="1"/>
</dbReference>
<dbReference type="Pfam" id="PF17973">
    <property type="entry name" value="bMG10"/>
    <property type="match status" value="1"/>
</dbReference>
<evidence type="ECO:0000256" key="1">
    <source>
        <dbReference type="ARBA" id="ARBA00010556"/>
    </source>
</evidence>
<evidence type="ECO:0000256" key="2">
    <source>
        <dbReference type="ARBA" id="ARBA00022729"/>
    </source>
</evidence>
<dbReference type="Proteomes" id="UP000053370">
    <property type="component" value="Unassembled WGS sequence"/>
</dbReference>
<dbReference type="STRING" id="1678840.ATC1_13435"/>
<comment type="similarity">
    <text evidence="1">Belongs to the protease inhibitor I39 (alpha-2-macroglobulin) family. Bacterial alpha-2-macroglobulin subfamily.</text>
</comment>
<feature type="domain" description="Alpha-2-macroglobulin" evidence="4">
    <location>
        <begin position="1314"/>
        <end position="1404"/>
    </location>
</feature>
<dbReference type="InterPro" id="IPR011625">
    <property type="entry name" value="A2M_N_BRD"/>
</dbReference>
<gene>
    <name evidence="5" type="ORF">ATC1_13435</name>
</gene>
<sequence length="2014" mass="223573">MTVKSTILWCLTLFVLWFFSITIIALAEDQTAADNPFHLEIELSEGQSQARVTTVEPPATGVYLKQEEIDQILNRLPKLEPSGSEIVEFKLPEESLLPPTIGTTIQEPFPPLTVTPVPEGIGNEPLEVLRYSPEGEIETAPVISITFNQPMVAISTLQDLEFEEVPVKIEPNLPGTWQWLGTKTLTFQYDSESINRLPKATEYQVTIPKGTKSVSGQELQKDVTWTFTTPPPAITEIWPNPETPLSLEPIFYLSFNQQIDPASVLNTITLQSAAGEGTVPKTFSLTLVDEAEITSDSQLQEHLKNAVEGRWLAFRPYEPLESSSNYSLIVGPGTPSAEGPLVNQEVQNYSFKTYEPLAISDYYCYWNNESCPPFSPLTMEFNNELDQELFKEEWIRFEPEIPGLTFSTFNNVVYLQGQTKGRTIYTATISADLQDIYGQKLGKDTRVTFKIGAAEKDIIGPDRNFVTLDPHSSQPIFSFHAINHEWLNVQIYSVQPSDWTDFQFYAQNWQYEELSPQMPGILLADRKMNLNLPKDELTQIDINLQEFMSSSSGHFAIIVQPPKSFFESDEEQWKRFYQTIIVWVQISHIGLDAFFDHSNMIVRATDLQTGSPIPNVEIASDNGEVSAVTGGDGLAKFAIPSGALYLTGTSGSETAILPRSPYYWYQDAWQALPPQDEIRWYVFDDRKLYRPGEEVHVKGWIRQIGGGQDGDVQAPDRSIKSVNYSVSDSQNNVIANGLAEIHGLGGFDFAIKIPENVNLGNAIIGLTAESVPEEMPGKNTSHSFQIEEFRRPEFEVTVQNESAGPFYISSDSEVARAITSVKAAYYAGDPLTNADVTWKVTPVITNYAPPNWPDYTFGTWKPWWTLVYDYGDYGYEDESNQSTYEGKTDASGMHYLAIDLDSSGDKAIDPSPYTISAEATVMDVNRQAWTDSSSFIVHPAEVYIGLRSDHYFVPMNQPLKIDFIVTDVDGLVVPDQSVEMIAGRLTWKNKKGNWVEELTDPVTCSTMSGKEPGSCEFETSSGGTYQITAIVTDGQGRKNQTRITRWVSGAGSLSSGKLVKEEVTLIPDAEIYQPDDTASILVQAPFSPAEGLAIINRSGILSTQTFHMDSESYTLEIPILDTYIPNIDIEVELVGVSDREHDESITASDLPKRAAFAGGTLSLNIPPLSRSLSLDVTPDVNELEPGEETTLTVSVKNAKGEPIPDAELAIAVVDESVLALTGFQLPDPVQIFYSYRFPSFEGIYGRASIMLTDPWTLTKQSQQKSMDRLIGGRGGGGGEMAMMPMFASGKEEKMFEGGEEDKTIEVRTDFNPLAAFAPSVRTGLDGTARIPVQVPDNLTRYRIMVAAVDPDWKKFGIGESSLTVRLPLMVRPSLPRFLNFGDIFKMPVVIQNQTAAIMDVIVAAQTENLALLHPGMRVNVPAHSRIEVQLDASTVSPGKARIQIAAISDTGASDAALVELPVYTPASSESFATYGILDEGTTAQAIDYPADVFTQFGGLEITTSATALQSLTDAIIYLTNYPFECSEQLSSRILAITSLRDILSAFKAEGLPPQEELEAAVKRDISRLAGMQNSDGGFPTWQRGFESNPFNSVHTAHALFRAAENGYDVPAEMQQSVLGYMQNLKDHFPAWYSEQTKISITAYALYVRDLMGDRDSVAAENLILFYGLDAIPIDAIGWLWPLIDLPDLISKIQIYVMNHTVETAGAANFVTAYDDQSYLLLRSDRRTDAILLSALIKNDPKSDLIPKVVNGLLASRNHGRWSGTQDNVFVLLALNEYFRKYEAIEPDFVAQMWFGDSYAGKNEFHNRTTEQHEILIPMVYILSKTAGGQEDLILSKEGPGRLYYRLGLKYVPNDLNLPPLDAGFYVSRTYEALDDPSDVTRDADGTWHIRAGARVRIRISMAADNRRYHVALVDPLPAGLEILNPELSVTGSLPQNPADRSGNCCWWLPWYEHQNMRDEQIEAFTSLLWEGAYEYSYFARATTPGSFIVPPAKAEEMYSPEVFGRSGSDLVIVE</sequence>
<dbReference type="RefSeq" id="WP_062279765.1">
    <property type="nucleotide sequence ID" value="NZ_DF968181.1"/>
</dbReference>
<dbReference type="InterPro" id="IPR041246">
    <property type="entry name" value="Bact_MG10"/>
</dbReference>
<dbReference type="OrthoDB" id="9767116at2"/>
<dbReference type="PANTHER" id="PTHR40094:SF1">
    <property type="entry name" value="UBIQUITIN DOMAIN-CONTAINING PROTEIN"/>
    <property type="match status" value="1"/>
</dbReference>
<dbReference type="InterPro" id="IPR032812">
    <property type="entry name" value="SbsA_Ig"/>
</dbReference>
<dbReference type="InterPro" id="IPR001599">
    <property type="entry name" value="Macroglobln_a2"/>
</dbReference>
<accession>A0A0S7BPZ6</accession>
<dbReference type="Pfam" id="PF13205">
    <property type="entry name" value="Big_5"/>
    <property type="match status" value="1"/>
</dbReference>
<reference evidence="5" key="1">
    <citation type="journal article" date="2015" name="Genome Announc.">
        <title>Draft Genome Sequence of Anaerolineae Strain TC1, a Novel Isolate from a Methanogenic Wastewater Treatment System.</title>
        <authorList>
            <person name="Matsuura N."/>
            <person name="Tourlousse D.M."/>
            <person name="Sun L."/>
            <person name="Toyonaga M."/>
            <person name="Kuroda K."/>
            <person name="Ohashi A."/>
            <person name="Cruz R."/>
            <person name="Yamaguchi T."/>
            <person name="Sekiguchi Y."/>
        </authorList>
    </citation>
    <scope>NUCLEOTIDE SEQUENCE [LARGE SCALE GENOMIC DNA]</scope>
    <source>
        <strain evidence="5">TC1</strain>
    </source>
</reference>
<dbReference type="PATRIC" id="fig|1678840.3.peg.1712"/>
<name>A0A0S7BPZ6_9CHLR</name>
<keyword evidence="6" id="KW-1185">Reference proteome</keyword>
<evidence type="ECO:0000313" key="6">
    <source>
        <dbReference type="Proteomes" id="UP000053370"/>
    </source>
</evidence>
<dbReference type="CDD" id="cd02891">
    <property type="entry name" value="A2M_like"/>
    <property type="match status" value="1"/>
</dbReference>
<dbReference type="InterPro" id="IPR008930">
    <property type="entry name" value="Terpenoid_cyclase/PrenylTrfase"/>
</dbReference>
<dbReference type="SUPFAM" id="SSF48239">
    <property type="entry name" value="Terpenoid cyclases/Protein prenyltransferases"/>
    <property type="match status" value="1"/>
</dbReference>
<protein>
    <submittedName>
        <fullName evidence="5">Uncharacterized conserved protein YfaS, alpha-2-macroglobulin family</fullName>
    </submittedName>
</protein>
<dbReference type="InterPro" id="IPR002890">
    <property type="entry name" value="MG2"/>
</dbReference>
<dbReference type="Pfam" id="PF07703">
    <property type="entry name" value="A2M_BRD"/>
    <property type="match status" value="1"/>
</dbReference>
<dbReference type="Gene3D" id="2.60.40.1930">
    <property type="match status" value="1"/>
</dbReference>
<evidence type="ECO:0000259" key="3">
    <source>
        <dbReference type="SMART" id="SM01359"/>
    </source>
</evidence>
<dbReference type="PANTHER" id="PTHR40094">
    <property type="entry name" value="ALPHA-2-MACROGLOBULIN HOMOLOG"/>
    <property type="match status" value="1"/>
</dbReference>
<dbReference type="EMBL" id="DF968181">
    <property type="protein sequence ID" value="GAP40459.1"/>
    <property type="molecule type" value="Genomic_DNA"/>
</dbReference>
<proteinExistence type="inferred from homology"/>
<dbReference type="SMART" id="SM01359">
    <property type="entry name" value="A2M_N_2"/>
    <property type="match status" value="1"/>
</dbReference>
<evidence type="ECO:0000259" key="4">
    <source>
        <dbReference type="SMART" id="SM01360"/>
    </source>
</evidence>